<accession>A0A1J1IY44</accession>
<name>A0A1J1IY44_9DIPT</name>
<dbReference type="EMBL" id="CVRI01000064">
    <property type="protein sequence ID" value="CRL05133.1"/>
    <property type="molecule type" value="Genomic_DNA"/>
</dbReference>
<feature type="transmembrane region" description="Helical" evidence="1">
    <location>
        <begin position="52"/>
        <end position="71"/>
    </location>
</feature>
<dbReference type="AlphaFoldDB" id="A0A1J1IY44"/>
<dbReference type="Proteomes" id="UP000183832">
    <property type="component" value="Unassembled WGS sequence"/>
</dbReference>
<keyword evidence="1" id="KW-0812">Transmembrane</keyword>
<protein>
    <submittedName>
        <fullName evidence="2">CLUMA_CG018296, isoform A</fullName>
    </submittedName>
</protein>
<evidence type="ECO:0000313" key="2">
    <source>
        <dbReference type="EMBL" id="CRL05133.1"/>
    </source>
</evidence>
<proteinExistence type="predicted"/>
<reference evidence="2 3" key="1">
    <citation type="submission" date="2015-04" db="EMBL/GenBank/DDBJ databases">
        <authorList>
            <person name="Syromyatnikov M.Y."/>
            <person name="Popov V.N."/>
        </authorList>
    </citation>
    <scope>NUCLEOTIDE SEQUENCE [LARGE SCALE GENOMIC DNA]</scope>
</reference>
<gene>
    <name evidence="2" type="ORF">CLUMA_CG018296</name>
</gene>
<evidence type="ECO:0000313" key="3">
    <source>
        <dbReference type="Proteomes" id="UP000183832"/>
    </source>
</evidence>
<sequence length="81" mass="9189">MDEIIYHIFDVISNEILDNQQHQLICSAQTILQTETFKKKNVLTINKGSERVVLLLFVSIGSMVAHEMLLISNPNVGLLKH</sequence>
<keyword evidence="1" id="KW-0472">Membrane</keyword>
<organism evidence="2 3">
    <name type="scientific">Clunio marinus</name>
    <dbReference type="NCBI Taxonomy" id="568069"/>
    <lineage>
        <taxon>Eukaryota</taxon>
        <taxon>Metazoa</taxon>
        <taxon>Ecdysozoa</taxon>
        <taxon>Arthropoda</taxon>
        <taxon>Hexapoda</taxon>
        <taxon>Insecta</taxon>
        <taxon>Pterygota</taxon>
        <taxon>Neoptera</taxon>
        <taxon>Endopterygota</taxon>
        <taxon>Diptera</taxon>
        <taxon>Nematocera</taxon>
        <taxon>Chironomoidea</taxon>
        <taxon>Chironomidae</taxon>
        <taxon>Clunio</taxon>
    </lineage>
</organism>
<keyword evidence="1" id="KW-1133">Transmembrane helix</keyword>
<evidence type="ECO:0000256" key="1">
    <source>
        <dbReference type="SAM" id="Phobius"/>
    </source>
</evidence>
<keyword evidence="3" id="KW-1185">Reference proteome</keyword>